<feature type="compositionally biased region" description="Basic and acidic residues" evidence="4">
    <location>
        <begin position="199"/>
        <end position="215"/>
    </location>
</feature>
<dbReference type="GO" id="GO:0005634">
    <property type="term" value="C:nucleus"/>
    <property type="evidence" value="ECO:0007669"/>
    <property type="project" value="TreeGrafter"/>
</dbReference>
<comment type="similarity">
    <text evidence="1">Belongs to the rtf2 family.</text>
</comment>
<dbReference type="GO" id="GO:0006274">
    <property type="term" value="P:DNA replication termination"/>
    <property type="evidence" value="ECO:0007669"/>
    <property type="project" value="TreeGrafter"/>
</dbReference>
<dbReference type="InterPro" id="IPR027799">
    <property type="entry name" value="Rtf2_RING-finger"/>
</dbReference>
<dbReference type="EMBL" id="CAJNOK010009206">
    <property type="protein sequence ID" value="CAF1083752.1"/>
    <property type="molecule type" value="Genomic_DNA"/>
</dbReference>
<protein>
    <recommendedName>
        <fullName evidence="2">Replication termination factor 2</fullName>
    </recommendedName>
    <alternativeName>
        <fullName evidence="3">Replication termination factor 2 domain-containing protein 1</fullName>
    </alternativeName>
</protein>
<dbReference type="Proteomes" id="UP000663829">
    <property type="component" value="Unassembled WGS sequence"/>
</dbReference>
<feature type="region of interest" description="Disordered" evidence="4">
    <location>
        <begin position="1"/>
        <end position="29"/>
    </location>
</feature>
<accession>A0A813VPY2</accession>
<name>A0A813VPY2_9BILA</name>
<evidence type="ECO:0000256" key="1">
    <source>
        <dbReference type="ARBA" id="ARBA00009885"/>
    </source>
</evidence>
<dbReference type="EMBL" id="CAJOBC010000837">
    <property type="protein sequence ID" value="CAF3631168.1"/>
    <property type="molecule type" value="Genomic_DNA"/>
</dbReference>
<dbReference type="InterPro" id="IPR006735">
    <property type="entry name" value="Rtf2"/>
</dbReference>
<dbReference type="Proteomes" id="UP000682733">
    <property type="component" value="Unassembled WGS sequence"/>
</dbReference>
<evidence type="ECO:0000256" key="4">
    <source>
        <dbReference type="SAM" id="MobiDB-lite"/>
    </source>
</evidence>
<reference evidence="5" key="1">
    <citation type="submission" date="2021-02" db="EMBL/GenBank/DDBJ databases">
        <authorList>
            <person name="Nowell W R."/>
        </authorList>
    </citation>
    <scope>NUCLEOTIDE SEQUENCE</scope>
</reference>
<proteinExistence type="inferred from homology"/>
<organism evidence="5 9">
    <name type="scientific">Didymodactylos carnosus</name>
    <dbReference type="NCBI Taxonomy" id="1234261"/>
    <lineage>
        <taxon>Eukaryota</taxon>
        <taxon>Metazoa</taxon>
        <taxon>Spiralia</taxon>
        <taxon>Gnathifera</taxon>
        <taxon>Rotifera</taxon>
        <taxon>Eurotatoria</taxon>
        <taxon>Bdelloidea</taxon>
        <taxon>Philodinida</taxon>
        <taxon>Philodinidae</taxon>
        <taxon>Didymodactylos</taxon>
    </lineage>
</organism>
<dbReference type="Proteomes" id="UP000677228">
    <property type="component" value="Unassembled WGS sequence"/>
</dbReference>
<evidence type="ECO:0000313" key="6">
    <source>
        <dbReference type="EMBL" id="CAF1083752.1"/>
    </source>
</evidence>
<dbReference type="Pfam" id="PF04641">
    <property type="entry name" value="Rtf2"/>
    <property type="match status" value="1"/>
</dbReference>
<dbReference type="PANTHER" id="PTHR12775:SF0">
    <property type="entry name" value="REPLICATION TERMINATION FACTOR 2"/>
    <property type="match status" value="1"/>
</dbReference>
<evidence type="ECO:0000313" key="5">
    <source>
        <dbReference type="EMBL" id="CAF0843781.1"/>
    </source>
</evidence>
<dbReference type="AlphaFoldDB" id="A0A813VPY2"/>
<dbReference type="OrthoDB" id="247013at2759"/>
<evidence type="ECO:0000313" key="8">
    <source>
        <dbReference type="EMBL" id="CAF3846376.1"/>
    </source>
</evidence>
<dbReference type="EMBL" id="CAJOBA010009223">
    <property type="protein sequence ID" value="CAF3846376.1"/>
    <property type="molecule type" value="Genomic_DNA"/>
</dbReference>
<evidence type="ECO:0000256" key="3">
    <source>
        <dbReference type="ARBA" id="ARBA00030367"/>
    </source>
</evidence>
<sequence>MGCDGGTIPKRDELVRKKKKPEKKDKNAANMAKWRHCSLKHDLLKRPIVSCGKGLLYNKDAVIEYLLDRMKFENGPSHIKNLRDIRELNLTVNPSFKEKTNELGTEYRDVYKSEFCCPLSGLEMNGTYKFCYLWKCGCVVSDRALRSIRMPSTSSKSSLACPKCGKEYSTDDIVIINPETEDDITSMEERRLKLSQQKQTDKRKLDEMNNNEEKVKKSKTNDVSSVTSTADVPLSSTADVPLSSTADVALSLTATTVTSTVVTSKTAINQQKVTTPSTSVATSKLASKSKLISNNGGSINNKKVSIQEDPNTTALYKSLFTTSASAKKQQLNKAHWVTYNPLYY</sequence>
<comment type="caution">
    <text evidence="5">The sequence shown here is derived from an EMBL/GenBank/DDBJ whole genome shotgun (WGS) entry which is preliminary data.</text>
</comment>
<dbReference type="PANTHER" id="PTHR12775">
    <property type="entry name" value="PROTEIN C20ORF43 HOMOLOG"/>
    <property type="match status" value="1"/>
</dbReference>
<gene>
    <name evidence="5" type="ORF">GPM918_LOCUS5703</name>
    <name evidence="6" type="ORF">OVA965_LOCUS18490</name>
    <name evidence="7" type="ORF">SRO942_LOCUS5701</name>
    <name evidence="8" type="ORF">TMI583_LOCUS18501</name>
</gene>
<evidence type="ECO:0000313" key="7">
    <source>
        <dbReference type="EMBL" id="CAF3631168.1"/>
    </source>
</evidence>
<evidence type="ECO:0000256" key="2">
    <source>
        <dbReference type="ARBA" id="ARBA00015157"/>
    </source>
</evidence>
<feature type="region of interest" description="Disordered" evidence="4">
    <location>
        <begin position="186"/>
        <end position="227"/>
    </location>
</feature>
<keyword evidence="9" id="KW-1185">Reference proteome</keyword>
<evidence type="ECO:0000313" key="9">
    <source>
        <dbReference type="Proteomes" id="UP000663829"/>
    </source>
</evidence>
<dbReference type="EMBL" id="CAJNOQ010000838">
    <property type="protein sequence ID" value="CAF0843781.1"/>
    <property type="molecule type" value="Genomic_DNA"/>
</dbReference>
<dbReference type="Proteomes" id="UP000681722">
    <property type="component" value="Unassembled WGS sequence"/>
</dbReference>
<dbReference type="CDD" id="cd16653">
    <property type="entry name" value="RING-like_Rtf2"/>
    <property type="match status" value="1"/>
</dbReference>